<protein>
    <recommendedName>
        <fullName evidence="6">Carrier domain-containing protein</fullName>
    </recommendedName>
</protein>
<dbReference type="EMBL" id="CP021434">
    <property type="protein sequence ID" value="ARU62659.1"/>
    <property type="molecule type" value="Genomic_DNA"/>
</dbReference>
<dbReference type="FunFam" id="3.30.300.30:FF:000010">
    <property type="entry name" value="Enterobactin synthetase component F"/>
    <property type="match status" value="1"/>
</dbReference>
<accession>A0A1Y0IRK8</accession>
<dbReference type="Gene3D" id="3.30.300.30">
    <property type="match status" value="2"/>
</dbReference>
<dbReference type="GO" id="GO:0072330">
    <property type="term" value="P:monocarboxylic acid biosynthetic process"/>
    <property type="evidence" value="ECO:0007669"/>
    <property type="project" value="UniProtKB-ARBA"/>
</dbReference>
<dbReference type="GO" id="GO:0043041">
    <property type="term" value="P:amino acid activation for nonribosomal peptide biosynthetic process"/>
    <property type="evidence" value="ECO:0007669"/>
    <property type="project" value="TreeGrafter"/>
</dbReference>
<dbReference type="GO" id="GO:0003824">
    <property type="term" value="F:catalytic activity"/>
    <property type="evidence" value="ECO:0007669"/>
    <property type="project" value="InterPro"/>
</dbReference>
<dbReference type="GO" id="GO:0008610">
    <property type="term" value="P:lipid biosynthetic process"/>
    <property type="evidence" value="ECO:0007669"/>
    <property type="project" value="UniProtKB-ARBA"/>
</dbReference>
<dbReference type="FunFam" id="1.10.1200.10:FF:000005">
    <property type="entry name" value="Nonribosomal peptide synthetase 1"/>
    <property type="match status" value="1"/>
</dbReference>
<dbReference type="InterPro" id="IPR023213">
    <property type="entry name" value="CAT-like_dom_sf"/>
</dbReference>
<dbReference type="InterPro" id="IPR020845">
    <property type="entry name" value="AMP-binding_CS"/>
</dbReference>
<dbReference type="InterPro" id="IPR001242">
    <property type="entry name" value="Condensation_dom"/>
</dbReference>
<keyword evidence="3" id="KW-0596">Phosphopantetheine</keyword>
<dbReference type="Gene3D" id="2.30.38.10">
    <property type="entry name" value="Luciferase, Domain 3"/>
    <property type="match status" value="1"/>
</dbReference>
<evidence type="ECO:0000256" key="2">
    <source>
        <dbReference type="ARBA" id="ARBA00006432"/>
    </source>
</evidence>
<dbReference type="Gene3D" id="3.30.559.30">
    <property type="entry name" value="Nonribosomal peptide synthetase, condensation domain"/>
    <property type="match status" value="2"/>
</dbReference>
<dbReference type="Proteomes" id="UP000195437">
    <property type="component" value="Chromosome"/>
</dbReference>
<dbReference type="InterPro" id="IPR045851">
    <property type="entry name" value="AMP-bd_C_sf"/>
</dbReference>
<dbReference type="SUPFAM" id="SSF56801">
    <property type="entry name" value="Acetyl-CoA synthetase-like"/>
    <property type="match status" value="2"/>
</dbReference>
<dbReference type="CDD" id="cd12117">
    <property type="entry name" value="A_NRPS_Srf_like"/>
    <property type="match status" value="1"/>
</dbReference>
<dbReference type="CDD" id="cd19531">
    <property type="entry name" value="LCL_NRPS-like"/>
    <property type="match status" value="2"/>
</dbReference>
<dbReference type="FunFam" id="3.40.50.12780:FF:000012">
    <property type="entry name" value="Non-ribosomal peptide synthetase"/>
    <property type="match status" value="1"/>
</dbReference>
<dbReference type="OrthoDB" id="9765680at2"/>
<sequence>MQELWYDDTMEDIAMPLSFAQQRMWLIDQLDPGSPLYNMPMVMRLTGKLNVQALEKSYNEMIFRHESLRTVFALQDGEPMQLIKEANYRPLNILDIQEAEDVEAEIQAFAIQERAHSFDLEKGPLSRLLLLKAGPEHHVLLLTMHHIISDGWSQGVFIREIGALYQAFATGRPSPLPELSIQYADYAVWQRDTLQGELLEEKLAYWRQKLGGERSVLQLPTDRPRPAVQTHRGHTIDFVLPHGIKEKLTVLGRREGATAYMIYLAAFKLLLSRYSGQQDLLVGSPVAGRNNTQLEPLIGFFINTLVMRTDLAGDLTFAELLRRVKQTTLEAFAHQEVPFEMIVADLQPERNLSHSPLFQVMFSLQNAPVGSLEVEGITFKQIIVDGGTAKFDLLVNMQELQDTLYATFEYNADLFDEATMQRMSGHFSRILSEIAEQPDQKLADLPLLTEEERHLLLVEWNRTETDLPALPVHALFERQAAQTPEKTAVRFGSETVTYRELNERSNRLARHLQKIGIGAGQLVGLAIERSTELYVAMLAILKAGGAYVPFDTAYPAERLSYLLEDTGIQVMVTTQHLTGQLPSHDARMVCLDDSETSEEIARENGDDLPLAVTPDSVAYVMYTSGTTGQPKGILVPHRGIVRLCCGPTAALPYTADDVAFQYAPISFDASTVEIWGALLSGATLYVYPPDHASVEEIGHAVQEQGVTVLFLTAGLFHQMVDTNLNGLRGLRLLASGGDVISAPHVKKVVEQLGIPVRNLYGPTEVTSVATAHEVQRAADVGTSLPIGRPIANTTVYVLDSRLQPVPIGVAGELHVGGAGVALGYLHRPELTGANFVPSPFRAGDRLYKTGDLVRWLADGTLEFLGRIDNQVKIRGFRIEPGEVEAVIEQHPAVIRSVVMAREDAPGLKRLVAYLILDPAADVAAGSIRAFLQDKLPDYMVPSAFVSLEEIPLNANQKVDYRALPAPEGRLEQAGEYIAPRSDAEEKLAVLYAELLGVQQVGANDHFFELGGHSLLGARLVSRIREVFAAELPLRALFEHPTVAGLAKLLSGDDPSVTAVQLPPLVKAVRGAVIPLSYAQQRLWFLDQLTPGSNAYNMPAALKLHGALDVEAVCRSFNEIVHRHESLRTTFHEVEEQAVQVIAPHAELNVRWIDLSASERADREAELKRLVGEDASAPFNLQQGPLLRATLVRLDAEEHALLVNMHHIISDGWSMSVLIQEFVALYGAFSQQLPSPLHELPVQFADYAIWQRGWMQGEVLSEQMSYWKTKLGGDLPVLELPTDRSAELNHGQSASEVVILSAAMTQLLKKLSRDAGASPFMTLTAAFQTLLARLTGQDDIIVGTPIAGRGLVETEGLIGLLLNTLALRSDFSGEPTFRELLDRVRETTLEAFARQEVPFEKIVEEIQPDRNLNRNPVFDVMVNFVNTPSSELNLPGLTLSGLDRGEETASKFLMTLYISEQEEQLRLSLVYQSALFSQERMQGFMEQFHSLLEQVTANVDCAVNAYTLHTAASRAILPDPAAPILEPQYPSVRELFANWATHAPDQPAVMQGEERWTYQELHERAADLSRLLVANGAKRGDAVAIVGMRSFGFVAAMLGVLNSGCVLVPIDAQLPQHRQAVMVEQSKAKHLLTVSRTSLAADWPDFDIISLDPDTGRLETAAPADTVLPELAADDPAYIFFTSGTTGVPKGVLGTHKGLNHFLAWQRSTFDIGPSDRVAQLIHLSFDAVLRDVFLPLTSGATLCLPDVTDDLGGDVILPWLERTGVTVLHTVPSVAQLWAADHPDGITLRSLRHLFLAGEPLTDVLVNRLRGAFPEHGDIINLYGPTETTMVKCYYVVPKQPVAGIQPAGVAFPDTQALVLNTAGQLAGIGEQGEIVLRTPFRTLGYVNAPEENKQFVPNPFRPQDPADKLYFTGDKGRYRLDGSLEILGRVDDQVKVRGVRVHLHELSAVLLRHEAVEACAVIDWKDASGQTQLAAYSVLHAGQDATAEDLRAHLERHLPAAMVPGVYLFLDALPRLANGKVNRKALPKPERVRGNVDNYVAPRNETEATLAAIFCEVLKLDQVGVHDNFFTLGGHSLIATQIVSRVRHSFEVELPLSSLFERPTVAGLALEVEQRKLAPQPAAALLSDAPIQRLQRGTKRTKR</sequence>
<evidence type="ECO:0000259" key="6">
    <source>
        <dbReference type="PROSITE" id="PS50075"/>
    </source>
</evidence>
<comment type="similarity">
    <text evidence="2">Belongs to the ATP-dependent AMP-binding enzyme family.</text>
</comment>
<comment type="cofactor">
    <cofactor evidence="1">
        <name>pantetheine 4'-phosphate</name>
        <dbReference type="ChEBI" id="CHEBI:47942"/>
    </cofactor>
</comment>
<dbReference type="Gene3D" id="3.40.50.1820">
    <property type="entry name" value="alpha/beta hydrolase"/>
    <property type="match status" value="1"/>
</dbReference>
<dbReference type="SUPFAM" id="SSF47336">
    <property type="entry name" value="ACP-like"/>
    <property type="match status" value="2"/>
</dbReference>
<dbReference type="CDD" id="cd05930">
    <property type="entry name" value="A_NRPS"/>
    <property type="match status" value="1"/>
</dbReference>
<dbReference type="GO" id="GO:0031177">
    <property type="term" value="F:phosphopantetheine binding"/>
    <property type="evidence" value="ECO:0007669"/>
    <property type="project" value="InterPro"/>
</dbReference>
<keyword evidence="5" id="KW-0045">Antibiotic biosynthesis</keyword>
<dbReference type="FunFam" id="3.30.559.10:FF:000012">
    <property type="entry name" value="Non-ribosomal peptide synthetase"/>
    <property type="match status" value="2"/>
</dbReference>
<dbReference type="Pfam" id="PF13193">
    <property type="entry name" value="AMP-binding_C"/>
    <property type="match status" value="2"/>
</dbReference>
<organism evidence="7 8">
    <name type="scientific">Tumebacillus avium</name>
    <dbReference type="NCBI Taxonomy" id="1903704"/>
    <lineage>
        <taxon>Bacteria</taxon>
        <taxon>Bacillati</taxon>
        <taxon>Bacillota</taxon>
        <taxon>Bacilli</taxon>
        <taxon>Bacillales</taxon>
        <taxon>Alicyclobacillaceae</taxon>
        <taxon>Tumebacillus</taxon>
    </lineage>
</organism>
<evidence type="ECO:0000256" key="4">
    <source>
        <dbReference type="ARBA" id="ARBA00022553"/>
    </source>
</evidence>
<dbReference type="PANTHER" id="PTHR45527:SF1">
    <property type="entry name" value="FATTY ACID SYNTHASE"/>
    <property type="match status" value="1"/>
</dbReference>
<dbReference type="InterPro" id="IPR029058">
    <property type="entry name" value="AB_hydrolase_fold"/>
</dbReference>
<dbReference type="NCBIfam" id="NF003417">
    <property type="entry name" value="PRK04813.1"/>
    <property type="match status" value="2"/>
</dbReference>
<evidence type="ECO:0000256" key="3">
    <source>
        <dbReference type="ARBA" id="ARBA00022450"/>
    </source>
</evidence>
<dbReference type="GO" id="GO:0044550">
    <property type="term" value="P:secondary metabolite biosynthetic process"/>
    <property type="evidence" value="ECO:0007669"/>
    <property type="project" value="UniProtKB-ARBA"/>
</dbReference>
<dbReference type="PROSITE" id="PS00455">
    <property type="entry name" value="AMP_BINDING"/>
    <property type="match status" value="2"/>
</dbReference>
<keyword evidence="8" id="KW-1185">Reference proteome</keyword>
<dbReference type="Gene3D" id="3.40.50.980">
    <property type="match status" value="2"/>
</dbReference>
<dbReference type="PROSITE" id="PS00012">
    <property type="entry name" value="PHOSPHOPANTETHEINE"/>
    <property type="match status" value="2"/>
</dbReference>
<dbReference type="Gene3D" id="1.10.1200.10">
    <property type="entry name" value="ACP-like"/>
    <property type="match status" value="1"/>
</dbReference>
<gene>
    <name evidence="7" type="ORF">CBW65_18025</name>
</gene>
<feature type="domain" description="Carrier" evidence="6">
    <location>
        <begin position="2042"/>
        <end position="2117"/>
    </location>
</feature>
<dbReference type="SMART" id="SM00823">
    <property type="entry name" value="PKS_PP"/>
    <property type="match status" value="2"/>
</dbReference>
<dbReference type="Pfam" id="PF00550">
    <property type="entry name" value="PP-binding"/>
    <property type="match status" value="2"/>
</dbReference>
<dbReference type="Pfam" id="PF00501">
    <property type="entry name" value="AMP-binding"/>
    <property type="match status" value="2"/>
</dbReference>
<dbReference type="PANTHER" id="PTHR45527">
    <property type="entry name" value="NONRIBOSOMAL PEPTIDE SYNTHETASE"/>
    <property type="match status" value="1"/>
</dbReference>
<dbReference type="InterPro" id="IPR036736">
    <property type="entry name" value="ACP-like_sf"/>
</dbReference>
<evidence type="ECO:0000313" key="7">
    <source>
        <dbReference type="EMBL" id="ARU62659.1"/>
    </source>
</evidence>
<dbReference type="InterPro" id="IPR000873">
    <property type="entry name" value="AMP-dep_synth/lig_dom"/>
</dbReference>
<dbReference type="Gene3D" id="3.30.559.10">
    <property type="entry name" value="Chloramphenicol acetyltransferase-like domain"/>
    <property type="match status" value="2"/>
</dbReference>
<dbReference type="InterPro" id="IPR020806">
    <property type="entry name" value="PKS_PP-bd"/>
</dbReference>
<dbReference type="GO" id="GO:0005829">
    <property type="term" value="C:cytosol"/>
    <property type="evidence" value="ECO:0007669"/>
    <property type="project" value="TreeGrafter"/>
</dbReference>
<dbReference type="FunFam" id="3.40.50.980:FF:000001">
    <property type="entry name" value="Non-ribosomal peptide synthetase"/>
    <property type="match status" value="1"/>
</dbReference>
<dbReference type="FunFam" id="1.10.1200.10:FF:000016">
    <property type="entry name" value="Non-ribosomal peptide synthase"/>
    <property type="match status" value="1"/>
</dbReference>
<dbReference type="SUPFAM" id="SSF52777">
    <property type="entry name" value="CoA-dependent acyltransferases"/>
    <property type="match status" value="4"/>
</dbReference>
<dbReference type="InterPro" id="IPR010071">
    <property type="entry name" value="AA_adenyl_dom"/>
</dbReference>
<dbReference type="InterPro" id="IPR042099">
    <property type="entry name" value="ANL_N_sf"/>
</dbReference>
<dbReference type="Pfam" id="PF00668">
    <property type="entry name" value="Condensation"/>
    <property type="match status" value="2"/>
</dbReference>
<name>A0A1Y0IRK8_9BACL</name>
<evidence type="ECO:0000256" key="1">
    <source>
        <dbReference type="ARBA" id="ARBA00001957"/>
    </source>
</evidence>
<proteinExistence type="inferred from homology"/>
<dbReference type="InterPro" id="IPR006162">
    <property type="entry name" value="Ppantetheine_attach_site"/>
</dbReference>
<dbReference type="RefSeq" id="WP_087458018.1">
    <property type="nucleotide sequence ID" value="NZ_CP021434.1"/>
</dbReference>
<dbReference type="NCBIfam" id="TIGR01733">
    <property type="entry name" value="AA-adenyl-dom"/>
    <property type="match status" value="2"/>
</dbReference>
<dbReference type="InterPro" id="IPR025110">
    <property type="entry name" value="AMP-bd_C"/>
</dbReference>
<dbReference type="PROSITE" id="PS50075">
    <property type="entry name" value="CARRIER"/>
    <property type="match status" value="2"/>
</dbReference>
<dbReference type="FunFam" id="2.30.38.10:FF:000001">
    <property type="entry name" value="Non-ribosomal peptide synthetase PvdI"/>
    <property type="match status" value="1"/>
</dbReference>
<feature type="domain" description="Carrier" evidence="6">
    <location>
        <begin position="978"/>
        <end position="1053"/>
    </location>
</feature>
<dbReference type="InterPro" id="IPR009081">
    <property type="entry name" value="PP-bd_ACP"/>
</dbReference>
<dbReference type="GO" id="GO:0017000">
    <property type="term" value="P:antibiotic biosynthetic process"/>
    <property type="evidence" value="ECO:0007669"/>
    <property type="project" value="UniProtKB-KW"/>
</dbReference>
<dbReference type="Gene3D" id="3.40.50.12780">
    <property type="entry name" value="N-terminal domain of ligase-like"/>
    <property type="match status" value="1"/>
</dbReference>
<dbReference type="KEGG" id="tum:CBW65_18025"/>
<reference evidence="8" key="1">
    <citation type="submission" date="2017-05" db="EMBL/GenBank/DDBJ databases">
        <authorList>
            <person name="Sung H."/>
        </authorList>
    </citation>
    <scope>NUCLEOTIDE SEQUENCE [LARGE SCALE GENOMIC DNA]</scope>
    <source>
        <strain evidence="8">AR23208</strain>
    </source>
</reference>
<evidence type="ECO:0000313" key="8">
    <source>
        <dbReference type="Proteomes" id="UP000195437"/>
    </source>
</evidence>
<keyword evidence="4" id="KW-0597">Phosphoprotein</keyword>
<evidence type="ECO:0000256" key="5">
    <source>
        <dbReference type="ARBA" id="ARBA00023194"/>
    </source>
</evidence>